<organism evidence="1 2">
    <name type="scientific">Solibacillus faecavium</name>
    <dbReference type="NCBI Taxonomy" id="2762221"/>
    <lineage>
        <taxon>Bacteria</taxon>
        <taxon>Bacillati</taxon>
        <taxon>Bacillota</taxon>
        <taxon>Bacilli</taxon>
        <taxon>Bacillales</taxon>
        <taxon>Caryophanaceae</taxon>
        <taxon>Solibacillus</taxon>
    </lineage>
</organism>
<reference evidence="1 2" key="1">
    <citation type="submission" date="2020-08" db="EMBL/GenBank/DDBJ databases">
        <title>A Genomic Blueprint of the Chicken Gut Microbiome.</title>
        <authorList>
            <person name="Gilroy R."/>
            <person name="Ravi A."/>
            <person name="Getino M."/>
            <person name="Pursley I."/>
            <person name="Horton D.L."/>
            <person name="Alikhan N.-F."/>
            <person name="Baker D."/>
            <person name="Gharbi K."/>
            <person name="Hall N."/>
            <person name="Watson M."/>
            <person name="Adriaenssens E.M."/>
            <person name="Foster-Nyarko E."/>
            <person name="Jarju S."/>
            <person name="Secka A."/>
            <person name="Antonio M."/>
            <person name="Oren A."/>
            <person name="Chaudhuri R."/>
            <person name="La Ragione R.M."/>
            <person name="Hildebrand F."/>
            <person name="Pallen M.J."/>
        </authorList>
    </citation>
    <scope>NUCLEOTIDE SEQUENCE [LARGE SCALE GENOMIC DNA]</scope>
    <source>
        <strain evidence="1 2">A46</strain>
    </source>
</reference>
<evidence type="ECO:0000313" key="2">
    <source>
        <dbReference type="Proteomes" id="UP000619101"/>
    </source>
</evidence>
<dbReference type="Proteomes" id="UP000619101">
    <property type="component" value="Unassembled WGS sequence"/>
</dbReference>
<dbReference type="RefSeq" id="WP_191698312.1">
    <property type="nucleotide sequence ID" value="NZ_JACSPZ010000001.1"/>
</dbReference>
<name>A0ABR8XTR5_9BACL</name>
<evidence type="ECO:0000313" key="1">
    <source>
        <dbReference type="EMBL" id="MBD8035329.1"/>
    </source>
</evidence>
<sequence>MKWIWMLAMLFVLYGCTEQKEVQTELEQPTVEVNIPPEVARQYGSLNIEFKATEVKKTIQPDGVVSLQMNEQQLSEIAQQTKQFLEEYKEVTGKGSGDGVTSITSNDTYSEWEITLSDDSLMKQEAFDLAQEHLIKNILTYQLANRHQPELKIRYVLSTGEQLEEKIIRTEFAYSDE</sequence>
<comment type="caution">
    <text evidence="1">The sequence shown here is derived from an EMBL/GenBank/DDBJ whole genome shotgun (WGS) entry which is preliminary data.</text>
</comment>
<keyword evidence="2" id="KW-1185">Reference proteome</keyword>
<gene>
    <name evidence="1" type="ORF">H9635_01170</name>
</gene>
<dbReference type="PROSITE" id="PS51257">
    <property type="entry name" value="PROKAR_LIPOPROTEIN"/>
    <property type="match status" value="1"/>
</dbReference>
<protein>
    <submittedName>
        <fullName evidence="1">Adenylate cyclase</fullName>
    </submittedName>
</protein>
<accession>A0ABR8XTR5</accession>
<dbReference type="EMBL" id="JACSPZ010000001">
    <property type="protein sequence ID" value="MBD8035329.1"/>
    <property type="molecule type" value="Genomic_DNA"/>
</dbReference>
<proteinExistence type="predicted"/>